<protein>
    <submittedName>
        <fullName evidence="1">Uncharacterized protein</fullName>
    </submittedName>
</protein>
<dbReference type="Proteomes" id="UP001432222">
    <property type="component" value="Chromosome"/>
</dbReference>
<dbReference type="RefSeq" id="WP_328953853.1">
    <property type="nucleotide sequence ID" value="NZ_CP108110.1"/>
</dbReference>
<evidence type="ECO:0000313" key="2">
    <source>
        <dbReference type="Proteomes" id="UP001432222"/>
    </source>
</evidence>
<name>A0ABZ1TW63_9ACTN</name>
<dbReference type="EMBL" id="CP108110">
    <property type="protein sequence ID" value="WUQ82809.1"/>
    <property type="molecule type" value="Genomic_DNA"/>
</dbReference>
<proteinExistence type="predicted"/>
<gene>
    <name evidence="1" type="ORF">OHA16_07395</name>
</gene>
<reference evidence="1" key="1">
    <citation type="submission" date="2022-10" db="EMBL/GenBank/DDBJ databases">
        <title>The complete genomes of actinobacterial strains from the NBC collection.</title>
        <authorList>
            <person name="Joergensen T.S."/>
            <person name="Alvarez Arevalo M."/>
            <person name="Sterndorff E.B."/>
            <person name="Faurdal D."/>
            <person name="Vuksanovic O."/>
            <person name="Mourched A.-S."/>
            <person name="Charusanti P."/>
            <person name="Shaw S."/>
            <person name="Blin K."/>
            <person name="Weber T."/>
        </authorList>
    </citation>
    <scope>NUCLEOTIDE SEQUENCE</scope>
    <source>
        <strain evidence="1">NBC_00222</strain>
    </source>
</reference>
<sequence>MSTVYPYPTLLGRIDASVRRASIDGRDLPLSYVSEREHVVALHQIDRDDWREGVLELEVTAPGDELADGPWAAVTCVAVLTEGATNARTVTRLERSRTDRKWRGEVVVRRSSHVARATLQVSLVGSYDGVDGRVIGTADEPWFVDLLARTPIRRREIEIRQEDFRDGPHEWLHPFRDSPWLVETTGDLPVVYLNKSFEGLTELLNTPRGPLEKATAGLVAAQVAGEAWTAMFHAALGDVELDEDGTPGFPDGWREAALRAMLPDVLPGRPLADALAEAHARRREGHGWAELQSRIQFAAARRAQVPKQLTTAVRTVSRNQEGASR</sequence>
<evidence type="ECO:0000313" key="1">
    <source>
        <dbReference type="EMBL" id="WUQ82809.1"/>
    </source>
</evidence>
<organism evidence="1 2">
    <name type="scientific">Kitasatospora purpeofusca</name>
    <dbReference type="NCBI Taxonomy" id="67352"/>
    <lineage>
        <taxon>Bacteria</taxon>
        <taxon>Bacillati</taxon>
        <taxon>Actinomycetota</taxon>
        <taxon>Actinomycetes</taxon>
        <taxon>Kitasatosporales</taxon>
        <taxon>Streptomycetaceae</taxon>
        <taxon>Kitasatospora</taxon>
    </lineage>
</organism>
<keyword evidence="2" id="KW-1185">Reference proteome</keyword>
<accession>A0ABZ1TW63</accession>